<dbReference type="UniPathway" id="UPA00038">
    <property type="reaction ID" value="UER00491"/>
</dbReference>
<gene>
    <name evidence="13" type="ORF">DI536_10100</name>
</gene>
<evidence type="ECO:0000256" key="4">
    <source>
        <dbReference type="ARBA" id="ARBA00015132"/>
    </source>
</evidence>
<feature type="domain" description="UDP-glucose/GDP-mannose dehydrogenase C-terminal" evidence="12">
    <location>
        <begin position="279"/>
        <end position="366"/>
    </location>
</feature>
<protein>
    <recommendedName>
        <fullName evidence="4 8">UDP-glucose 6-dehydrogenase</fullName>
        <ecNumber evidence="3 8">1.1.1.22</ecNumber>
    </recommendedName>
</protein>
<dbReference type="GO" id="GO:0006065">
    <property type="term" value="P:UDP-glucuronate biosynthetic process"/>
    <property type="evidence" value="ECO:0007669"/>
    <property type="project" value="UniProtKB-UniPathway"/>
</dbReference>
<dbReference type="SMART" id="SM00984">
    <property type="entry name" value="UDPG_MGDP_dh_C"/>
    <property type="match status" value="1"/>
</dbReference>
<dbReference type="Proteomes" id="UP000249061">
    <property type="component" value="Unassembled WGS sequence"/>
</dbReference>
<evidence type="ECO:0000256" key="2">
    <source>
        <dbReference type="ARBA" id="ARBA00006601"/>
    </source>
</evidence>
<dbReference type="SUPFAM" id="SSF48179">
    <property type="entry name" value="6-phosphogluconate dehydrogenase C-terminal domain-like"/>
    <property type="match status" value="1"/>
</dbReference>
<feature type="binding site" evidence="10">
    <location>
        <begin position="127"/>
        <end position="130"/>
    </location>
    <ligand>
        <name>substrate</name>
    </ligand>
</feature>
<accession>A0A2W5TM55</accession>
<comment type="catalytic activity">
    <reaction evidence="7 8">
        <text>UDP-alpha-D-glucose + 2 NAD(+) + H2O = UDP-alpha-D-glucuronate + 2 NADH + 3 H(+)</text>
        <dbReference type="Rhea" id="RHEA:23596"/>
        <dbReference type="ChEBI" id="CHEBI:15377"/>
        <dbReference type="ChEBI" id="CHEBI:15378"/>
        <dbReference type="ChEBI" id="CHEBI:57540"/>
        <dbReference type="ChEBI" id="CHEBI:57945"/>
        <dbReference type="ChEBI" id="CHEBI:58052"/>
        <dbReference type="ChEBI" id="CHEBI:58885"/>
        <dbReference type="EC" id="1.1.1.22"/>
    </reaction>
</comment>
<feature type="binding site" evidence="10">
    <location>
        <begin position="222"/>
        <end position="226"/>
    </location>
    <ligand>
        <name>substrate</name>
    </ligand>
</feature>
<comment type="caution">
    <text evidence="13">The sequence shown here is derived from an EMBL/GenBank/DDBJ whole genome shotgun (WGS) entry which is preliminary data.</text>
</comment>
<dbReference type="InterPro" id="IPR014026">
    <property type="entry name" value="UDP-Glc/GDP-Man_DH_dimer"/>
</dbReference>
<dbReference type="PANTHER" id="PTHR43750:SF3">
    <property type="entry name" value="UDP-GLUCOSE 6-DEHYDROGENASE TUAD"/>
    <property type="match status" value="1"/>
</dbReference>
<dbReference type="InterPro" id="IPR014027">
    <property type="entry name" value="UDP-Glc/GDP-Man_DH_C"/>
</dbReference>
<dbReference type="Gene3D" id="1.20.5.100">
    <property type="entry name" value="Cytochrome c1, transmembrane anchor, C-terminal"/>
    <property type="match status" value="1"/>
</dbReference>
<evidence type="ECO:0000259" key="12">
    <source>
        <dbReference type="SMART" id="SM00984"/>
    </source>
</evidence>
<evidence type="ECO:0000256" key="7">
    <source>
        <dbReference type="ARBA" id="ARBA00047473"/>
    </source>
</evidence>
<feature type="binding site" evidence="11">
    <location>
        <position position="130"/>
    </location>
    <ligand>
        <name>NAD(+)</name>
        <dbReference type="ChEBI" id="CHEBI:57540"/>
    </ligand>
</feature>
<dbReference type="Pfam" id="PF03721">
    <property type="entry name" value="UDPG_MGDP_dh_N"/>
    <property type="match status" value="1"/>
</dbReference>
<dbReference type="InterPro" id="IPR008927">
    <property type="entry name" value="6-PGluconate_DH-like_C_sf"/>
</dbReference>
<feature type="binding site" evidence="10">
    <location>
        <position position="230"/>
    </location>
    <ligand>
        <name>substrate</name>
    </ligand>
</feature>
<feature type="binding site" evidence="11">
    <location>
        <position position="293"/>
    </location>
    <ligand>
        <name>NAD(+)</name>
        <dbReference type="ChEBI" id="CHEBI:57540"/>
    </ligand>
</feature>
<evidence type="ECO:0000256" key="8">
    <source>
        <dbReference type="PIRNR" id="PIRNR000124"/>
    </source>
</evidence>
<feature type="binding site" evidence="10">
    <location>
        <position position="177"/>
    </location>
    <ligand>
        <name>substrate</name>
    </ligand>
</feature>
<dbReference type="Gene3D" id="3.40.50.720">
    <property type="entry name" value="NAD(P)-binding Rossmann-like Domain"/>
    <property type="match status" value="2"/>
</dbReference>
<dbReference type="PANTHER" id="PTHR43750">
    <property type="entry name" value="UDP-GLUCOSE 6-DEHYDROGENASE TUAD"/>
    <property type="match status" value="1"/>
</dbReference>
<keyword evidence="6 8" id="KW-0520">NAD</keyword>
<evidence type="ECO:0000256" key="10">
    <source>
        <dbReference type="PIRSR" id="PIRSR500134-2"/>
    </source>
</evidence>
<reference evidence="13 14" key="1">
    <citation type="submission" date="2017-08" db="EMBL/GenBank/DDBJ databases">
        <title>Infants hospitalized years apart are colonized by the same room-sourced microbial strains.</title>
        <authorList>
            <person name="Brooks B."/>
            <person name="Olm M.R."/>
            <person name="Firek B.A."/>
            <person name="Baker R."/>
            <person name="Thomas B.C."/>
            <person name="Morowitz M.J."/>
            <person name="Banfield J.F."/>
        </authorList>
    </citation>
    <scope>NUCLEOTIDE SEQUENCE [LARGE SCALE GENOMIC DNA]</scope>
    <source>
        <strain evidence="13">S2_003_000_R2_14</strain>
    </source>
</reference>
<feature type="binding site" evidence="10">
    <location>
        <position position="286"/>
    </location>
    <ligand>
        <name>substrate</name>
    </ligand>
</feature>
<keyword evidence="5 8" id="KW-0560">Oxidoreductase</keyword>
<dbReference type="GO" id="GO:0003979">
    <property type="term" value="F:UDP-glucose 6-dehydrogenase activity"/>
    <property type="evidence" value="ECO:0007669"/>
    <property type="project" value="UniProtKB-EC"/>
</dbReference>
<feature type="active site" description="Nucleophile" evidence="9">
    <location>
        <position position="233"/>
    </location>
</feature>
<proteinExistence type="inferred from homology"/>
<feature type="binding site" evidence="11">
    <location>
        <position position="30"/>
    </location>
    <ligand>
        <name>NAD(+)</name>
        <dbReference type="ChEBI" id="CHEBI:57540"/>
    </ligand>
</feature>
<feature type="binding site" evidence="11">
    <location>
        <position position="35"/>
    </location>
    <ligand>
        <name>NAD(+)</name>
        <dbReference type="ChEBI" id="CHEBI:57540"/>
    </ligand>
</feature>
<dbReference type="InterPro" id="IPR028357">
    <property type="entry name" value="UDPglc_DH_bac"/>
</dbReference>
<evidence type="ECO:0000256" key="9">
    <source>
        <dbReference type="PIRSR" id="PIRSR500134-1"/>
    </source>
</evidence>
<dbReference type="InterPro" id="IPR017476">
    <property type="entry name" value="UDP-Glc/GDP-Man"/>
</dbReference>
<evidence type="ECO:0000313" key="13">
    <source>
        <dbReference type="EMBL" id="PZR14403.1"/>
    </source>
</evidence>
<evidence type="ECO:0000256" key="1">
    <source>
        <dbReference type="ARBA" id="ARBA00004701"/>
    </source>
</evidence>
<dbReference type="Pfam" id="PF03720">
    <property type="entry name" value="UDPG_MGDP_dh_C"/>
    <property type="match status" value="1"/>
</dbReference>
<evidence type="ECO:0000256" key="11">
    <source>
        <dbReference type="PIRSR" id="PIRSR500134-3"/>
    </source>
</evidence>
<dbReference type="InterPro" id="IPR036291">
    <property type="entry name" value="NAD(P)-bd_dom_sf"/>
</dbReference>
<dbReference type="PROSITE" id="PS51257">
    <property type="entry name" value="PROKAR_LIPOPROTEIN"/>
    <property type="match status" value="1"/>
</dbReference>
<dbReference type="SUPFAM" id="SSF52413">
    <property type="entry name" value="UDP-glucose/GDP-mannose dehydrogenase C-terminal domain"/>
    <property type="match status" value="1"/>
</dbReference>
<dbReference type="Pfam" id="PF00984">
    <property type="entry name" value="UDPG_MGDP_dh"/>
    <property type="match status" value="1"/>
</dbReference>
<comment type="similarity">
    <text evidence="2 8">Belongs to the UDP-glucose/GDP-mannose dehydrogenase family.</text>
</comment>
<dbReference type="AlphaFoldDB" id="A0A2W5TM55"/>
<dbReference type="EMBL" id="QFQP01000007">
    <property type="protein sequence ID" value="PZR14403.1"/>
    <property type="molecule type" value="Genomic_DNA"/>
</dbReference>
<dbReference type="SUPFAM" id="SSF51735">
    <property type="entry name" value="NAD(P)-binding Rossmann-fold domains"/>
    <property type="match status" value="1"/>
</dbReference>
<name>A0A2W5TM55_9BACT</name>
<dbReference type="PIRSF" id="PIRSF000124">
    <property type="entry name" value="UDPglc_GDPman_dh"/>
    <property type="match status" value="1"/>
</dbReference>
<evidence type="ECO:0000256" key="6">
    <source>
        <dbReference type="ARBA" id="ARBA00023027"/>
    </source>
</evidence>
<dbReference type="InterPro" id="IPR001732">
    <property type="entry name" value="UDP-Glc/GDP-Man_DH_N"/>
</dbReference>
<evidence type="ECO:0000313" key="14">
    <source>
        <dbReference type="Proteomes" id="UP000249061"/>
    </source>
</evidence>
<dbReference type="GO" id="GO:0051287">
    <property type="term" value="F:NAD binding"/>
    <property type="evidence" value="ECO:0007669"/>
    <property type="project" value="InterPro"/>
</dbReference>
<dbReference type="GO" id="GO:0000271">
    <property type="term" value="P:polysaccharide biosynthetic process"/>
    <property type="evidence" value="ECO:0007669"/>
    <property type="project" value="InterPro"/>
</dbReference>
<evidence type="ECO:0000256" key="5">
    <source>
        <dbReference type="ARBA" id="ARBA00023002"/>
    </source>
</evidence>
<evidence type="ECO:0000256" key="3">
    <source>
        <dbReference type="ARBA" id="ARBA00012954"/>
    </source>
</evidence>
<comment type="pathway">
    <text evidence="1">Nucleotide-sugar biosynthesis; UDP-alpha-D-glucuronate biosynthesis; UDP-alpha-D-glucuronate from UDP-alpha-D-glucose: step 1/1.</text>
</comment>
<dbReference type="InterPro" id="IPR036220">
    <property type="entry name" value="UDP-Glc/GDP-Man_DH_C_sf"/>
</dbReference>
<dbReference type="NCBIfam" id="TIGR03026">
    <property type="entry name" value="NDP-sugDHase"/>
    <property type="match status" value="1"/>
</dbReference>
<dbReference type="PIRSF" id="PIRSF500134">
    <property type="entry name" value="UDPglc_DH_bac"/>
    <property type="match status" value="1"/>
</dbReference>
<organism evidence="13 14">
    <name type="scientific">Archangium gephyra</name>
    <dbReference type="NCBI Taxonomy" id="48"/>
    <lineage>
        <taxon>Bacteria</taxon>
        <taxon>Pseudomonadati</taxon>
        <taxon>Myxococcota</taxon>
        <taxon>Myxococcia</taxon>
        <taxon>Myxococcales</taxon>
        <taxon>Cystobacterineae</taxon>
        <taxon>Archangiaceae</taxon>
        <taxon>Archangium</taxon>
    </lineage>
</organism>
<feature type="binding site" evidence="11">
    <location>
        <position position="104"/>
    </location>
    <ligand>
        <name>NAD(+)</name>
        <dbReference type="ChEBI" id="CHEBI:57540"/>
    </ligand>
</feature>
<sequence length="381" mass="40983">MRLSVIGCGYVGLVAGACFAEAGHDVVCVDVDAARVESLRRGRAPFHEPGLEPLLRSPRLSFSTEVVAADVTFIAVGTPDGNAEPVLEVARSITSATTLVIKSTVPVGTADRVREIVSCDVVSNPEFLREGSAVDDFRKPDRVIVGTDSERARQVMRTLYPNVPLLFMDTRSAELTKLASNAMLATRISFINEMARVATDTGADIELVRRGVGADRRIGSEFLAPGIGYGGSCLPKDVRALSGSELLRAVDAVNERQKTLLVELARAHFGGTLRGKTFALWGLAFKPGTDDVRESPGVALAEQLRREGAGVRAFDPLVRTPFSAMASLQDADALFIATEAMSGDFAHMKSLMKTPVIFDGRNVYARHEVEAHGFTYFAVGR</sequence>
<feature type="binding site" evidence="11">
    <location>
        <position position="236"/>
    </location>
    <ligand>
        <name>NAD(+)</name>
        <dbReference type="ChEBI" id="CHEBI:57540"/>
    </ligand>
</feature>
<dbReference type="EC" id="1.1.1.22" evidence="3 8"/>
<feature type="binding site" evidence="11">
    <location>
        <position position="78"/>
    </location>
    <ligand>
        <name>NAD(+)</name>
        <dbReference type="ChEBI" id="CHEBI:57540"/>
    </ligand>
</feature>